<organism evidence="2 3">
    <name type="scientific">Oceanotoga teriensis</name>
    <dbReference type="NCBI Taxonomy" id="515440"/>
    <lineage>
        <taxon>Bacteria</taxon>
        <taxon>Thermotogati</taxon>
        <taxon>Thermotogota</taxon>
        <taxon>Thermotogae</taxon>
        <taxon>Petrotogales</taxon>
        <taxon>Petrotogaceae</taxon>
        <taxon>Oceanotoga</taxon>
    </lineage>
</organism>
<keyword evidence="3" id="KW-1185">Reference proteome</keyword>
<feature type="transmembrane region" description="Helical" evidence="1">
    <location>
        <begin position="23"/>
        <end position="51"/>
    </location>
</feature>
<reference evidence="2 3" key="1">
    <citation type="submission" date="2018-05" db="EMBL/GenBank/DDBJ databases">
        <title>Genomic Encyclopedia of Type Strains, Phase IV (KMG-IV): sequencing the most valuable type-strain genomes for metagenomic binning, comparative biology and taxonomic classification.</title>
        <authorList>
            <person name="Goeker M."/>
        </authorList>
    </citation>
    <scope>NUCLEOTIDE SEQUENCE [LARGE SCALE GENOMIC DNA]</scope>
    <source>
        <strain evidence="2 3">DSM 24906</strain>
    </source>
</reference>
<proteinExistence type="predicted"/>
<accession>A0AA45C7S1</accession>
<protein>
    <recommendedName>
        <fullName evidence="4">ABC-2 family transporter</fullName>
    </recommendedName>
</protein>
<feature type="transmembrane region" description="Helical" evidence="1">
    <location>
        <begin position="100"/>
        <end position="119"/>
    </location>
</feature>
<dbReference type="AlphaFoldDB" id="A0AA45C7S1"/>
<name>A0AA45C7S1_9BACT</name>
<evidence type="ECO:0000313" key="3">
    <source>
        <dbReference type="Proteomes" id="UP000245921"/>
    </source>
</evidence>
<evidence type="ECO:0000313" key="2">
    <source>
        <dbReference type="EMBL" id="PWJ95492.1"/>
    </source>
</evidence>
<sequence length="194" mass="22454">MTDFLKKTEAYFMKEFTEKAGRIAIFSLFLMIPEIYTKMIFSFIFITFMLASDIHNGKFSTLIALPFSYRDIFLNSYLFLIFITTITTFAGIAFYQVPNFMIWSLFIKQLIFITFYYSVSILSVTFGMDNFGIPLLVLAIDFFVGIIGGFDIPNMNPYKLFSPIFQKSLLLSGIFSIILFISAFIFFCRKGVQK</sequence>
<evidence type="ECO:0000256" key="1">
    <source>
        <dbReference type="SAM" id="Phobius"/>
    </source>
</evidence>
<dbReference type="RefSeq" id="WP_109604402.1">
    <property type="nucleotide sequence ID" value="NZ_QGGI01000005.1"/>
</dbReference>
<gene>
    <name evidence="2" type="ORF">C7380_105122</name>
</gene>
<keyword evidence="1" id="KW-1133">Transmembrane helix</keyword>
<feature type="transmembrane region" description="Helical" evidence="1">
    <location>
        <begin position="170"/>
        <end position="188"/>
    </location>
</feature>
<comment type="caution">
    <text evidence="2">The sequence shown here is derived from an EMBL/GenBank/DDBJ whole genome shotgun (WGS) entry which is preliminary data.</text>
</comment>
<keyword evidence="1" id="KW-0472">Membrane</keyword>
<evidence type="ECO:0008006" key="4">
    <source>
        <dbReference type="Google" id="ProtNLM"/>
    </source>
</evidence>
<dbReference type="Proteomes" id="UP000245921">
    <property type="component" value="Unassembled WGS sequence"/>
</dbReference>
<feature type="transmembrane region" description="Helical" evidence="1">
    <location>
        <begin position="131"/>
        <end position="150"/>
    </location>
</feature>
<feature type="transmembrane region" description="Helical" evidence="1">
    <location>
        <begin position="72"/>
        <end position="94"/>
    </location>
</feature>
<dbReference type="EMBL" id="QGGI01000005">
    <property type="protein sequence ID" value="PWJ95492.1"/>
    <property type="molecule type" value="Genomic_DNA"/>
</dbReference>
<keyword evidence="1" id="KW-0812">Transmembrane</keyword>